<feature type="transmembrane region" description="Helical" evidence="1">
    <location>
        <begin position="51"/>
        <end position="73"/>
    </location>
</feature>
<organism evidence="3">
    <name type="scientific">hydrothermal vent metagenome</name>
    <dbReference type="NCBI Taxonomy" id="652676"/>
    <lineage>
        <taxon>unclassified sequences</taxon>
        <taxon>metagenomes</taxon>
        <taxon>ecological metagenomes</taxon>
    </lineage>
</organism>
<dbReference type="AlphaFoldDB" id="A0A3B0U112"/>
<name>A0A3B0U112_9ZZZZ</name>
<accession>A0A3B0U112</accession>
<keyword evidence="1" id="KW-0472">Membrane</keyword>
<dbReference type="InterPro" id="IPR054331">
    <property type="entry name" value="LiaF_TM"/>
</dbReference>
<dbReference type="EMBL" id="UOEP01000204">
    <property type="protein sequence ID" value="VAW23978.1"/>
    <property type="molecule type" value="Genomic_DNA"/>
</dbReference>
<proteinExistence type="predicted"/>
<feature type="domain" description="LiaF transmembrane" evidence="2">
    <location>
        <begin position="13"/>
        <end position="121"/>
    </location>
</feature>
<gene>
    <name evidence="3" type="ORF">MNBD_BACTEROID01-2670</name>
</gene>
<feature type="transmembrane region" description="Helical" evidence="1">
    <location>
        <begin position="103"/>
        <end position="120"/>
    </location>
</feature>
<sequence>MENGGRSNSKNILAIILIVIGVLWLFRQLVIYFEIPHFYFENLFYPVKYIFHQWGCYIFSWPAILIIIGLVLLAGNRKSGTVLIIIGGVFLLSRIFHIQGLTASFIFPLILIGIGVALVAKIL</sequence>
<dbReference type="Pfam" id="PF22570">
    <property type="entry name" value="LiaF-TM"/>
    <property type="match status" value="1"/>
</dbReference>
<evidence type="ECO:0000256" key="1">
    <source>
        <dbReference type="SAM" id="Phobius"/>
    </source>
</evidence>
<protein>
    <recommendedName>
        <fullName evidence="2">LiaF transmembrane domain-containing protein</fullName>
    </recommendedName>
</protein>
<evidence type="ECO:0000313" key="3">
    <source>
        <dbReference type="EMBL" id="VAW23978.1"/>
    </source>
</evidence>
<reference evidence="3" key="1">
    <citation type="submission" date="2018-06" db="EMBL/GenBank/DDBJ databases">
        <authorList>
            <person name="Zhirakovskaya E."/>
        </authorList>
    </citation>
    <scope>NUCLEOTIDE SEQUENCE</scope>
</reference>
<keyword evidence="1" id="KW-0812">Transmembrane</keyword>
<feature type="transmembrane region" description="Helical" evidence="1">
    <location>
        <begin position="12"/>
        <end position="31"/>
    </location>
</feature>
<evidence type="ECO:0000259" key="2">
    <source>
        <dbReference type="Pfam" id="PF22570"/>
    </source>
</evidence>
<keyword evidence="1" id="KW-1133">Transmembrane helix</keyword>
<feature type="transmembrane region" description="Helical" evidence="1">
    <location>
        <begin position="80"/>
        <end position="97"/>
    </location>
</feature>